<dbReference type="InterPro" id="IPR030386">
    <property type="entry name" value="G_GB1_RHD3_dom"/>
</dbReference>
<feature type="coiled-coil region" evidence="5">
    <location>
        <begin position="711"/>
        <end position="738"/>
    </location>
</feature>
<keyword evidence="3" id="KW-0342">GTP-binding</keyword>
<dbReference type="Gene3D" id="3.40.50.300">
    <property type="entry name" value="P-loop containing nucleotide triphosphate hydrolases"/>
    <property type="match status" value="1"/>
</dbReference>
<dbReference type="FunFam" id="3.40.50.300:FF:001470">
    <property type="entry name" value="Interferon-induced guanylate-binding protein 1"/>
    <property type="match status" value="1"/>
</dbReference>
<comment type="similarity">
    <text evidence="4">Belongs to the TRAFAC class dynamin-like GTPase superfamily. GB1/RHD3 GTPase family.</text>
</comment>
<dbReference type="Proteomes" id="UP001162131">
    <property type="component" value="Unassembled WGS sequence"/>
</dbReference>
<dbReference type="SUPFAM" id="SSF48340">
    <property type="entry name" value="Interferon-induced guanylate-binding protein 1 (GBP1), C-terminal domain"/>
    <property type="match status" value="1"/>
</dbReference>
<evidence type="ECO:0000313" key="9">
    <source>
        <dbReference type="Proteomes" id="UP001162131"/>
    </source>
</evidence>
<feature type="coiled-coil region" evidence="5">
    <location>
        <begin position="532"/>
        <end position="655"/>
    </location>
</feature>
<keyword evidence="2" id="KW-0378">Hydrolase</keyword>
<keyword evidence="5" id="KW-0175">Coiled coil</keyword>
<dbReference type="InterPro" id="IPR036871">
    <property type="entry name" value="PX_dom_sf"/>
</dbReference>
<evidence type="ECO:0000256" key="4">
    <source>
        <dbReference type="PROSITE-ProRule" id="PRU01052"/>
    </source>
</evidence>
<dbReference type="SUPFAM" id="SSF52540">
    <property type="entry name" value="P-loop containing nucleoside triphosphate hydrolases"/>
    <property type="match status" value="1"/>
</dbReference>
<evidence type="ECO:0000259" key="7">
    <source>
        <dbReference type="PROSITE" id="PS51715"/>
    </source>
</evidence>
<name>A0AAU9IYN7_9CILI</name>
<accession>A0AAU9IYN7</accession>
<protein>
    <recommendedName>
        <fullName evidence="10">Guanylate-binding protein</fullName>
    </recommendedName>
</protein>
<dbReference type="AlphaFoldDB" id="A0AAU9IYN7"/>
<dbReference type="GO" id="GO:0035091">
    <property type="term" value="F:phosphatidylinositol binding"/>
    <property type="evidence" value="ECO:0007669"/>
    <property type="project" value="InterPro"/>
</dbReference>
<dbReference type="Gene3D" id="1.20.1000.10">
    <property type="entry name" value="Guanylate-binding protein, C-terminal domain"/>
    <property type="match status" value="1"/>
</dbReference>
<dbReference type="GO" id="GO:0005525">
    <property type="term" value="F:GTP binding"/>
    <property type="evidence" value="ECO:0007669"/>
    <property type="project" value="UniProtKB-KW"/>
</dbReference>
<evidence type="ECO:0000256" key="2">
    <source>
        <dbReference type="ARBA" id="ARBA00022801"/>
    </source>
</evidence>
<dbReference type="PANTHER" id="PTHR10751">
    <property type="entry name" value="GUANYLATE BINDING PROTEIN"/>
    <property type="match status" value="1"/>
</dbReference>
<comment type="caution">
    <text evidence="8">The sequence shown here is derived from an EMBL/GenBank/DDBJ whole genome shotgun (WGS) entry which is preliminary data.</text>
</comment>
<dbReference type="Pfam" id="PF02263">
    <property type="entry name" value="GBP"/>
    <property type="match status" value="1"/>
</dbReference>
<evidence type="ECO:0008006" key="10">
    <source>
        <dbReference type="Google" id="ProtNLM"/>
    </source>
</evidence>
<dbReference type="InterPro" id="IPR027417">
    <property type="entry name" value="P-loop_NTPase"/>
</dbReference>
<dbReference type="EMBL" id="CAJZBQ010000021">
    <property type="protein sequence ID" value="CAG9318600.1"/>
    <property type="molecule type" value="Genomic_DNA"/>
</dbReference>
<dbReference type="InterPro" id="IPR036543">
    <property type="entry name" value="Guanylate-bd_C_sf"/>
</dbReference>
<feature type="domain" description="PX" evidence="6">
    <location>
        <begin position="776"/>
        <end position="894"/>
    </location>
</feature>
<dbReference type="Pfam" id="PF02841">
    <property type="entry name" value="GBP_C"/>
    <property type="match status" value="1"/>
</dbReference>
<reference evidence="8" key="1">
    <citation type="submission" date="2021-09" db="EMBL/GenBank/DDBJ databases">
        <authorList>
            <consortium name="AG Swart"/>
            <person name="Singh M."/>
            <person name="Singh A."/>
            <person name="Seah K."/>
            <person name="Emmerich C."/>
        </authorList>
    </citation>
    <scope>NUCLEOTIDE SEQUENCE</scope>
    <source>
        <strain evidence="8">ATCC30299</strain>
    </source>
</reference>
<proteinExistence type="inferred from homology"/>
<evidence type="ECO:0000256" key="1">
    <source>
        <dbReference type="ARBA" id="ARBA00022741"/>
    </source>
</evidence>
<keyword evidence="1" id="KW-0547">Nucleotide-binding</keyword>
<keyword evidence="9" id="KW-1185">Reference proteome</keyword>
<evidence type="ECO:0000256" key="5">
    <source>
        <dbReference type="SAM" id="Coils"/>
    </source>
</evidence>
<dbReference type="CDD" id="cd01851">
    <property type="entry name" value="GBP"/>
    <property type="match status" value="1"/>
</dbReference>
<dbReference type="InterPro" id="IPR003191">
    <property type="entry name" value="Guanylate-bd/ATL_C"/>
</dbReference>
<sequence length="931" mass="107588">MERNHGQAIPLILFQEREGFRLTSEGLNFLNSIKTKVSVVAVAGKYRTGKSYMLNKIILDVEGPGFGVGPTINPCTKGLWIWSEPIPVKAVDGQDVSLLVIDSEGLGAFDEDANHDTRIFMLSVLLSSYFIYNSVGSIDENALTNLSLIVNLTKSLQIRASDSGLDVDEVSAYFPSFLWVLRDFALQLIDPAGNPITSKEYLENSLQLQKGVSDAIEAKNRVRKLLKHFFRDRDCFTLVRPSEDERVLQELDKVPDSALRPEFVREKQNLKKLIYRRVKVKSFNSKDLTGELLAGLAQSYVDAINRGAVPTIEGAWQAVCNSECQKQVENAIQEYEDMFKEEILTEEIKNPSQLKALHKQCKTRAMKMLKEKAIGDDTSAFEAALKKKLLEKFNYYNSQNERKLADKCENICNDLTIEMQDKLKRNEYTDFQVFKRDFEKKLSEIKKSGPQGVAAELKMKEISAHLLTEAAEYINRNAMIEHENANRKISSQLEFFKTAFDAKKEEFGKEKEYYKTRLQEVESENYKLKASQTALELKVEQLKEDKERMENKYEKRLGELKSDHKEQSGEWKAKYEETLKLYNELQIKYNTDINQLEKELALAKQELAWKSRENADLKEKREDFDMAFREMKANLRNAIEQNELKDKELQKLKENPVKVQEISLPNEWNDEKNVMKLQIENLQKQIEDNKRFQENLIMAMQSKSPQVTQPTEENDERYQRLEEQIEQLKNMQNIVNSSSALQCRYCEETISSKLFNAHITVCAKNYEEGILKEQGLYSIVVSQSMVKDPVDQKPFTEYVITITYKGQTWTITKRYKALCNLHSSLQREFPDVQLPNTDNLFLNNNSSSLFNTKRPVVLNERRRACQQYLMDLAAIPIIRNSQIFKDFLSVTQNFGDESPVKSQRGNVLNSLRKSADLMGFRDFGSPEDRYR</sequence>
<organism evidence="8 9">
    <name type="scientific">Blepharisma stoltei</name>
    <dbReference type="NCBI Taxonomy" id="1481888"/>
    <lineage>
        <taxon>Eukaryota</taxon>
        <taxon>Sar</taxon>
        <taxon>Alveolata</taxon>
        <taxon>Ciliophora</taxon>
        <taxon>Postciliodesmatophora</taxon>
        <taxon>Heterotrichea</taxon>
        <taxon>Heterotrichida</taxon>
        <taxon>Blepharismidae</taxon>
        <taxon>Blepharisma</taxon>
    </lineage>
</organism>
<evidence type="ECO:0000256" key="3">
    <source>
        <dbReference type="ARBA" id="ARBA00023134"/>
    </source>
</evidence>
<dbReference type="SUPFAM" id="SSF64268">
    <property type="entry name" value="PX domain"/>
    <property type="match status" value="1"/>
</dbReference>
<dbReference type="SMART" id="SM00312">
    <property type="entry name" value="PX"/>
    <property type="match status" value="1"/>
</dbReference>
<evidence type="ECO:0000313" key="8">
    <source>
        <dbReference type="EMBL" id="CAG9318600.1"/>
    </source>
</evidence>
<dbReference type="PROSITE" id="PS51715">
    <property type="entry name" value="G_GB1_RHD3"/>
    <property type="match status" value="1"/>
</dbReference>
<dbReference type="CDD" id="cd06093">
    <property type="entry name" value="PX_domain"/>
    <property type="match status" value="1"/>
</dbReference>
<dbReference type="Gene3D" id="3.30.1520.10">
    <property type="entry name" value="Phox-like domain"/>
    <property type="match status" value="1"/>
</dbReference>
<dbReference type="PROSITE" id="PS50195">
    <property type="entry name" value="PX"/>
    <property type="match status" value="1"/>
</dbReference>
<dbReference type="GO" id="GO:0003924">
    <property type="term" value="F:GTPase activity"/>
    <property type="evidence" value="ECO:0007669"/>
    <property type="project" value="InterPro"/>
</dbReference>
<dbReference type="InterPro" id="IPR001683">
    <property type="entry name" value="PX_dom"/>
</dbReference>
<feature type="domain" description="GB1/RHD3-type G" evidence="7">
    <location>
        <begin position="34"/>
        <end position="279"/>
    </location>
</feature>
<dbReference type="Pfam" id="PF00787">
    <property type="entry name" value="PX"/>
    <property type="match status" value="1"/>
</dbReference>
<evidence type="ECO:0000259" key="6">
    <source>
        <dbReference type="PROSITE" id="PS50195"/>
    </source>
</evidence>
<dbReference type="InterPro" id="IPR015894">
    <property type="entry name" value="Guanylate-bd_N"/>
</dbReference>
<gene>
    <name evidence="8" type="ORF">BSTOLATCC_MIC21974</name>
</gene>